<keyword evidence="6" id="KW-1185">Reference proteome</keyword>
<dbReference type="Proteomes" id="UP000245921">
    <property type="component" value="Unassembled WGS sequence"/>
</dbReference>
<sequence length="265" mass="31090">MKKIRKYYDDFVEKEWMRLDKHKIEFEITKRNMKKYIKNNSRILDIGSGPGRYSIYLSQLGHKVTCVDISENNLIFAKKKAEHFNVEIEKFINTDAINLNMIEDESYDVVLNMGPMYHIMEVENRRESINESLRVLKRGGILFVSFISSYAPIIDCLKKYPENIKTSEDLLNYLKDGKNISDDLNLGFTDAYFINPHDIRPFMDLFLINELKLTAIEGLSALQEEKLNNLDESTFEKWIDIIYKTSTDPLTWASSEHMLYIGKKK</sequence>
<dbReference type="EMBL" id="QGGI01000032">
    <property type="protein sequence ID" value="PWJ86054.1"/>
    <property type="molecule type" value="Genomic_DNA"/>
</dbReference>
<proteinExistence type="predicted"/>
<evidence type="ECO:0000313" key="6">
    <source>
        <dbReference type="Proteomes" id="UP000245921"/>
    </source>
</evidence>
<keyword evidence="3" id="KW-0949">S-adenosyl-L-methionine</keyword>
<keyword evidence="1 5" id="KW-0489">Methyltransferase</keyword>
<dbReference type="RefSeq" id="WP_109606620.1">
    <property type="nucleotide sequence ID" value="NZ_JAMHJO010000001.1"/>
</dbReference>
<evidence type="ECO:0000313" key="5">
    <source>
        <dbReference type="EMBL" id="PWJ86054.1"/>
    </source>
</evidence>
<evidence type="ECO:0000256" key="1">
    <source>
        <dbReference type="ARBA" id="ARBA00022603"/>
    </source>
</evidence>
<dbReference type="PANTHER" id="PTHR43464:SF19">
    <property type="entry name" value="UBIQUINONE BIOSYNTHESIS O-METHYLTRANSFERASE, MITOCHONDRIAL"/>
    <property type="match status" value="1"/>
</dbReference>
<dbReference type="AlphaFoldDB" id="A0AA45C4H5"/>
<dbReference type="CDD" id="cd02440">
    <property type="entry name" value="AdoMet_MTases"/>
    <property type="match status" value="1"/>
</dbReference>
<gene>
    <name evidence="5" type="ORF">C7380_1327</name>
</gene>
<feature type="domain" description="Methyltransferase type 11" evidence="4">
    <location>
        <begin position="44"/>
        <end position="144"/>
    </location>
</feature>
<dbReference type="PANTHER" id="PTHR43464">
    <property type="entry name" value="METHYLTRANSFERASE"/>
    <property type="match status" value="1"/>
</dbReference>
<evidence type="ECO:0000256" key="2">
    <source>
        <dbReference type="ARBA" id="ARBA00022679"/>
    </source>
</evidence>
<dbReference type="InterPro" id="IPR029063">
    <property type="entry name" value="SAM-dependent_MTases_sf"/>
</dbReference>
<evidence type="ECO:0000259" key="4">
    <source>
        <dbReference type="Pfam" id="PF08241"/>
    </source>
</evidence>
<comment type="caution">
    <text evidence="5">The sequence shown here is derived from an EMBL/GenBank/DDBJ whole genome shotgun (WGS) entry which is preliminary data.</text>
</comment>
<protein>
    <submittedName>
        <fullName evidence="5">Methyltransferase family protein</fullName>
    </submittedName>
</protein>
<name>A0AA45C4H5_9BACT</name>
<dbReference type="Pfam" id="PF08241">
    <property type="entry name" value="Methyltransf_11"/>
    <property type="match status" value="1"/>
</dbReference>
<keyword evidence="2" id="KW-0808">Transferase</keyword>
<dbReference type="Gene3D" id="3.40.50.150">
    <property type="entry name" value="Vaccinia Virus protein VP39"/>
    <property type="match status" value="1"/>
</dbReference>
<dbReference type="GO" id="GO:0008757">
    <property type="term" value="F:S-adenosylmethionine-dependent methyltransferase activity"/>
    <property type="evidence" value="ECO:0007669"/>
    <property type="project" value="InterPro"/>
</dbReference>
<evidence type="ECO:0000256" key="3">
    <source>
        <dbReference type="ARBA" id="ARBA00022691"/>
    </source>
</evidence>
<organism evidence="5 6">
    <name type="scientific">Oceanotoga teriensis</name>
    <dbReference type="NCBI Taxonomy" id="515440"/>
    <lineage>
        <taxon>Bacteria</taxon>
        <taxon>Thermotogati</taxon>
        <taxon>Thermotogota</taxon>
        <taxon>Thermotogae</taxon>
        <taxon>Petrotogales</taxon>
        <taxon>Petrotogaceae</taxon>
        <taxon>Oceanotoga</taxon>
    </lineage>
</organism>
<accession>A0AA45C4H5</accession>
<dbReference type="InterPro" id="IPR013216">
    <property type="entry name" value="Methyltransf_11"/>
</dbReference>
<dbReference type="SUPFAM" id="SSF53335">
    <property type="entry name" value="S-adenosyl-L-methionine-dependent methyltransferases"/>
    <property type="match status" value="1"/>
</dbReference>
<dbReference type="GO" id="GO:0032259">
    <property type="term" value="P:methylation"/>
    <property type="evidence" value="ECO:0007669"/>
    <property type="project" value="UniProtKB-KW"/>
</dbReference>
<reference evidence="5 6" key="1">
    <citation type="submission" date="2018-05" db="EMBL/GenBank/DDBJ databases">
        <title>Genomic Encyclopedia of Type Strains, Phase IV (KMG-IV): sequencing the most valuable type-strain genomes for metagenomic binning, comparative biology and taxonomic classification.</title>
        <authorList>
            <person name="Goeker M."/>
        </authorList>
    </citation>
    <scope>NUCLEOTIDE SEQUENCE [LARGE SCALE GENOMIC DNA]</scope>
    <source>
        <strain evidence="5 6">DSM 24906</strain>
    </source>
</reference>